<dbReference type="Gene3D" id="3.40.50.11180">
    <property type="match status" value="1"/>
</dbReference>
<proteinExistence type="inferred from homology"/>
<dbReference type="Pfam" id="PF17757">
    <property type="entry name" value="UvrB_inter"/>
    <property type="match status" value="1"/>
</dbReference>
<keyword evidence="13" id="KW-1185">Reference proteome</keyword>
<dbReference type="InterPro" id="IPR027417">
    <property type="entry name" value="P-loop_NTPase"/>
</dbReference>
<keyword evidence="3 9" id="KW-0227">DNA damage</keyword>
<evidence type="ECO:0000256" key="3">
    <source>
        <dbReference type="ARBA" id="ARBA00022763"/>
    </source>
</evidence>
<evidence type="ECO:0000256" key="2">
    <source>
        <dbReference type="ARBA" id="ARBA00022741"/>
    </source>
</evidence>
<name>A0ABS5EVW8_9PROT</name>
<keyword evidence="2 9" id="KW-0547">Nucleotide-binding</keyword>
<feature type="domain" description="Helicase C-terminal" evidence="11">
    <location>
        <begin position="774"/>
        <end position="928"/>
    </location>
</feature>
<dbReference type="PANTHER" id="PTHR47964:SF1">
    <property type="entry name" value="ATP-DEPENDENT DNA HELICASE HOMOLOG RECG, CHLOROPLASTIC"/>
    <property type="match status" value="1"/>
</dbReference>
<dbReference type="InterPro" id="IPR003711">
    <property type="entry name" value="CarD-like/TRCF_RID"/>
</dbReference>
<dbReference type="Proteomes" id="UP001196870">
    <property type="component" value="Unassembled WGS sequence"/>
</dbReference>
<comment type="similarity">
    <text evidence="9">In the N-terminal section; belongs to the UvrB family.</text>
</comment>
<dbReference type="Pfam" id="PF00271">
    <property type="entry name" value="Helicase_C"/>
    <property type="match status" value="1"/>
</dbReference>
<comment type="function">
    <text evidence="9">Couples transcription and DNA repair by recognizing RNA polymerase (RNAP) stalled at DNA lesions. Mediates ATP-dependent release of RNAP and its truncated transcript from the DNA, and recruitment of nucleotide excision repair machinery to the damaged site.</text>
</comment>
<evidence type="ECO:0000256" key="8">
    <source>
        <dbReference type="ARBA" id="ARBA00023204"/>
    </source>
</evidence>
<dbReference type="InterPro" id="IPR047112">
    <property type="entry name" value="RecG/Mfd"/>
</dbReference>
<dbReference type="SUPFAM" id="SSF52540">
    <property type="entry name" value="P-loop containing nucleoside triphosphate hydrolases"/>
    <property type="match status" value="3"/>
</dbReference>
<dbReference type="SUPFAM" id="SSF141259">
    <property type="entry name" value="CarD-like"/>
    <property type="match status" value="1"/>
</dbReference>
<reference evidence="13" key="1">
    <citation type="journal article" date="2021" name="Syst. Appl. Microbiol.">
        <title>Roseomonas hellenica sp. nov., isolated from roots of wild-growing Alkanna tinctoria.</title>
        <authorList>
            <person name="Rat A."/>
            <person name="Naranjo H.D."/>
            <person name="Lebbe L."/>
            <person name="Cnockaert M."/>
            <person name="Krigas N."/>
            <person name="Grigoriadou K."/>
            <person name="Maloupa E."/>
            <person name="Willems A."/>
        </authorList>
    </citation>
    <scope>NUCLEOTIDE SEQUENCE [LARGE SCALE GENOMIC DNA]</scope>
    <source>
        <strain evidence="13">LMG 31523</strain>
    </source>
</reference>
<keyword evidence="6 9" id="KW-0067">ATP-binding</keyword>
<dbReference type="Pfam" id="PF03461">
    <property type="entry name" value="TRCF"/>
    <property type="match status" value="1"/>
</dbReference>
<dbReference type="Pfam" id="PF02559">
    <property type="entry name" value="CarD_TRCF_RID"/>
    <property type="match status" value="1"/>
</dbReference>
<dbReference type="InterPro" id="IPR004576">
    <property type="entry name" value="Mfd"/>
</dbReference>
<gene>
    <name evidence="9" type="primary">mfd</name>
    <name evidence="12" type="ORF">GXW71_08730</name>
</gene>
<dbReference type="PROSITE" id="PS51192">
    <property type="entry name" value="HELICASE_ATP_BIND_1"/>
    <property type="match status" value="1"/>
</dbReference>
<dbReference type="InterPro" id="IPR001650">
    <property type="entry name" value="Helicase_C-like"/>
</dbReference>
<evidence type="ECO:0000256" key="9">
    <source>
        <dbReference type="HAMAP-Rule" id="MF_00969"/>
    </source>
</evidence>
<dbReference type="InterPro" id="IPR011545">
    <property type="entry name" value="DEAD/DEAH_box_helicase_dom"/>
</dbReference>
<dbReference type="Gene3D" id="3.30.2060.10">
    <property type="entry name" value="Penicillin-binding protein 1b domain"/>
    <property type="match status" value="1"/>
</dbReference>
<feature type="domain" description="Helicase ATP-binding" evidence="10">
    <location>
        <begin position="587"/>
        <end position="753"/>
    </location>
</feature>
<accession>A0ABS5EVW8</accession>
<keyword evidence="8 9" id="KW-0234">DNA repair</keyword>
<organism evidence="12 13">
    <name type="scientific">Plastoroseomonas hellenica</name>
    <dbReference type="NCBI Taxonomy" id="2687306"/>
    <lineage>
        <taxon>Bacteria</taxon>
        <taxon>Pseudomonadati</taxon>
        <taxon>Pseudomonadota</taxon>
        <taxon>Alphaproteobacteria</taxon>
        <taxon>Acetobacterales</taxon>
        <taxon>Acetobacteraceae</taxon>
        <taxon>Plastoroseomonas</taxon>
    </lineage>
</organism>
<evidence type="ECO:0000313" key="13">
    <source>
        <dbReference type="Proteomes" id="UP001196870"/>
    </source>
</evidence>
<evidence type="ECO:0000259" key="10">
    <source>
        <dbReference type="PROSITE" id="PS51192"/>
    </source>
</evidence>
<dbReference type="PANTHER" id="PTHR47964">
    <property type="entry name" value="ATP-DEPENDENT DNA HELICASE HOMOLOG RECG, CHLOROPLASTIC"/>
    <property type="match status" value="1"/>
</dbReference>
<dbReference type="InterPro" id="IPR036101">
    <property type="entry name" value="CarD-like/TRCF_RID_sf"/>
</dbReference>
<sequence>MQRVGAGNCHHGARRCLGMQTKRNLKAALAVEPESLLAARLAEQLAHDGGLIYVTRSEARARRLALAARTLAPDAIAVRLPGWDCLPYDRASPSRQVMGKRMAALLNLSAPTGQPRLLIASATAAMQRLPPPAYRDVLVLRRGEVLDLAAAETRLRRMGYLFDDRVDQPGEAAARETILDVHLPEDALPCRVEVAGGHIASIRRYDPFTQRSVVEIEVAVIYPASELVLPEGSDVTHAPGIEHSLGAFHDPLGTIFDLLPGAVVVLEAEVASIRAERTAEIEDAYRLRATVPGEVSRPPTPPRKLHLLGEDWDAAVGSRRATVLDEVAEDVAAGVPDLLQTNDPEQAFVDLLSSRLDAGSRVALSGGTDRGTRSLLRLARERLQLQAKPVAGWRALIAAPPGTFGLLEGRLDAGFATEDAAVIAPTDVFPAHGPRGETEGWRALPFEGGLQLGDAVIHLDRGIGALRGVEPVTIGEAMLDCLRVEYAGGATELVPLDQMDRIWRYGGNADGVTLDRLGGEAWPKRRAEVEAQLAKSAEALTSLVAERARRRAPVLKAPRAALDRIAARFPHLLTDDQRAAIAAVMRDLASGRPMSRLICGDVGFGKTEVALRAAAVATLAGRQVALLAPTTVLVRQHLETFRRRFAGLRAGGEEIRVESLSRLTSPAAAKAVKAGLREGSVQIVIGTQALAGREVHFHDLALIIIDEEQHFGARQKAMLRRLAGDGHVLTMTATPIPRSLQAAMIGLEDLSVITTPPPGRQPTRTVHQPIGDAVLRQALGREHRRGGQSFVVCTRIDDLPDMRARIARLLPELEVIEAHGELPPEEIDTAMVRFAGGQGDVLLSTNIVEAGLDVPRANTMLVWRADRFGLGQLHQLRGRVGRGRVRGSIILLTDPESPPSTLTMKRLKALEELDRVGAGFAISARDLDLRGAGELLGESQAGHLSLIGVELYQHLLERAMRVARGEQVTEEWMPELAIGVSAGFPRDYVSEETLRVELHGRLARILRRGELASLTAFEEEIEDRFGVLPEAVTNLLTLCRLRARCRRLDIARLEVGPAGAAATFRGDPPRVAPPLEIRGGRVLLSGSDPKTDLLEAALSFLRELQRQCREPIPQR</sequence>
<dbReference type="InterPro" id="IPR037235">
    <property type="entry name" value="TRCF-like_C_D7"/>
</dbReference>
<dbReference type="Gene3D" id="2.40.10.170">
    <property type="match status" value="1"/>
</dbReference>
<dbReference type="EC" id="3.6.4.-" evidence="9"/>
<dbReference type="PROSITE" id="PS51194">
    <property type="entry name" value="HELICASE_CTER"/>
    <property type="match status" value="1"/>
</dbReference>
<dbReference type="SMART" id="SM00982">
    <property type="entry name" value="TRCF"/>
    <property type="match status" value="1"/>
</dbReference>
<comment type="similarity">
    <text evidence="9">In the C-terminal section; belongs to the helicase family. RecG subfamily.</text>
</comment>
<dbReference type="Gene3D" id="3.90.1150.50">
    <property type="entry name" value="Transcription-repair-coupling factor, D7 domain"/>
    <property type="match status" value="1"/>
</dbReference>
<dbReference type="Pfam" id="PF00270">
    <property type="entry name" value="DEAD"/>
    <property type="match status" value="1"/>
</dbReference>
<keyword evidence="1 9" id="KW-0963">Cytoplasm</keyword>
<dbReference type="Gene3D" id="3.40.50.300">
    <property type="entry name" value="P-loop containing nucleotide triphosphate hydrolases"/>
    <property type="match status" value="2"/>
</dbReference>
<keyword evidence="5 12" id="KW-0347">Helicase</keyword>
<dbReference type="GO" id="GO:0004386">
    <property type="term" value="F:helicase activity"/>
    <property type="evidence" value="ECO:0007669"/>
    <property type="project" value="UniProtKB-KW"/>
</dbReference>
<keyword evidence="7 9" id="KW-0238">DNA-binding</keyword>
<dbReference type="InterPro" id="IPR014001">
    <property type="entry name" value="Helicase_ATP-bd"/>
</dbReference>
<comment type="subcellular location">
    <subcellularLocation>
        <location evidence="9">Cytoplasm</location>
    </subcellularLocation>
</comment>
<dbReference type="SMART" id="SM01058">
    <property type="entry name" value="CarD_TRCF"/>
    <property type="match status" value="1"/>
</dbReference>
<evidence type="ECO:0000256" key="5">
    <source>
        <dbReference type="ARBA" id="ARBA00022806"/>
    </source>
</evidence>
<dbReference type="EMBL" id="JAAGBB010000008">
    <property type="protein sequence ID" value="MBR0664438.1"/>
    <property type="molecule type" value="Genomic_DNA"/>
</dbReference>
<evidence type="ECO:0000259" key="11">
    <source>
        <dbReference type="PROSITE" id="PS51194"/>
    </source>
</evidence>
<dbReference type="SUPFAM" id="SSF143517">
    <property type="entry name" value="TRCF domain-like"/>
    <property type="match status" value="1"/>
</dbReference>
<dbReference type="HAMAP" id="MF_00969">
    <property type="entry name" value="TRCF"/>
    <property type="match status" value="1"/>
</dbReference>
<dbReference type="InterPro" id="IPR041471">
    <property type="entry name" value="UvrB_inter"/>
</dbReference>
<evidence type="ECO:0000256" key="7">
    <source>
        <dbReference type="ARBA" id="ARBA00023125"/>
    </source>
</evidence>
<comment type="caution">
    <text evidence="12">The sequence shown here is derived from an EMBL/GenBank/DDBJ whole genome shotgun (WGS) entry which is preliminary data.</text>
</comment>
<evidence type="ECO:0000256" key="1">
    <source>
        <dbReference type="ARBA" id="ARBA00022490"/>
    </source>
</evidence>
<evidence type="ECO:0000313" key="12">
    <source>
        <dbReference type="EMBL" id="MBR0664438.1"/>
    </source>
</evidence>
<dbReference type="RefSeq" id="WP_211852098.1">
    <property type="nucleotide sequence ID" value="NZ_JAAGBB010000008.1"/>
</dbReference>
<dbReference type="SMART" id="SM00487">
    <property type="entry name" value="DEXDc"/>
    <property type="match status" value="1"/>
</dbReference>
<dbReference type="InterPro" id="IPR005118">
    <property type="entry name" value="TRCF_C"/>
</dbReference>
<protein>
    <recommendedName>
        <fullName evidence="9">Transcription-repair-coupling factor</fullName>
        <shortName evidence="9">TRCF</shortName>
        <ecNumber evidence="9">3.6.4.-</ecNumber>
    </recommendedName>
</protein>
<dbReference type="SMART" id="SM00490">
    <property type="entry name" value="HELICc"/>
    <property type="match status" value="2"/>
</dbReference>
<evidence type="ECO:0000256" key="4">
    <source>
        <dbReference type="ARBA" id="ARBA00022801"/>
    </source>
</evidence>
<evidence type="ECO:0000256" key="6">
    <source>
        <dbReference type="ARBA" id="ARBA00022840"/>
    </source>
</evidence>
<keyword evidence="4 9" id="KW-0378">Hydrolase</keyword>